<dbReference type="InterPro" id="IPR050928">
    <property type="entry name" value="ATP-dep_Zn_Metalloprotease"/>
</dbReference>
<dbReference type="EMBL" id="PEXQ01000076">
    <property type="protein sequence ID" value="PIU14135.1"/>
    <property type="molecule type" value="Genomic_DNA"/>
</dbReference>
<keyword evidence="6" id="KW-0540">Nuclease</keyword>
<dbReference type="Pfam" id="PF01434">
    <property type="entry name" value="Peptidase_M41"/>
    <property type="match status" value="1"/>
</dbReference>
<dbReference type="GO" id="GO:0046872">
    <property type="term" value="F:metal ion binding"/>
    <property type="evidence" value="ECO:0007669"/>
    <property type="project" value="UniProtKB-KW"/>
</dbReference>
<protein>
    <recommendedName>
        <fullName evidence="21">DOD-type homing endonuclease domain-containing protein</fullName>
    </recommendedName>
</protein>
<dbReference type="Pfam" id="PF14890">
    <property type="entry name" value="Intein_splicing"/>
    <property type="match status" value="1"/>
</dbReference>
<dbReference type="SUPFAM" id="SSF51294">
    <property type="entry name" value="Hedgehog/intein (Hint) domain"/>
    <property type="match status" value="1"/>
</dbReference>
<evidence type="ECO:0000256" key="4">
    <source>
        <dbReference type="ARBA" id="ARBA00022670"/>
    </source>
</evidence>
<dbReference type="GO" id="GO:0016020">
    <property type="term" value="C:membrane"/>
    <property type="evidence" value="ECO:0007669"/>
    <property type="project" value="UniProtKB-SubCell"/>
</dbReference>
<evidence type="ECO:0000313" key="23">
    <source>
        <dbReference type="Proteomes" id="UP000229784"/>
    </source>
</evidence>
<dbReference type="InterPro" id="IPR003587">
    <property type="entry name" value="Hint_dom_N"/>
</dbReference>
<evidence type="ECO:0000256" key="11">
    <source>
        <dbReference type="ARBA" id="ARBA00022813"/>
    </source>
</evidence>
<dbReference type="FunFam" id="3.40.50.300:FF:000277">
    <property type="entry name" value="ATP-dependent zinc metalloprotease FtsH"/>
    <property type="match status" value="1"/>
</dbReference>
<dbReference type="SUPFAM" id="SSF55608">
    <property type="entry name" value="Homing endonucleases"/>
    <property type="match status" value="1"/>
</dbReference>
<dbReference type="CDD" id="cd19501">
    <property type="entry name" value="RecA-like_FtsH"/>
    <property type="match status" value="1"/>
</dbReference>
<dbReference type="InterPro" id="IPR004042">
    <property type="entry name" value="Intein_endonuc_central"/>
</dbReference>
<keyword evidence="13" id="KW-0067">ATP-binding</keyword>
<accession>A0A2M6XTR3</accession>
<keyword evidence="12" id="KW-0862">Zinc</keyword>
<dbReference type="Gene3D" id="3.10.28.10">
    <property type="entry name" value="Homing endonucleases"/>
    <property type="match status" value="1"/>
</dbReference>
<proteinExistence type="inferred from homology"/>
<keyword evidence="5" id="KW-0812">Transmembrane</keyword>
<dbReference type="Pfam" id="PF14528">
    <property type="entry name" value="LAGLIDADG_3"/>
    <property type="match status" value="1"/>
</dbReference>
<evidence type="ECO:0000256" key="3">
    <source>
        <dbReference type="ARBA" id="ARBA00010044"/>
    </source>
</evidence>
<keyword evidence="19" id="KW-0472">Membrane</keyword>
<dbReference type="InterPro" id="IPR027434">
    <property type="entry name" value="Homing_endonucl"/>
</dbReference>
<dbReference type="FunFam" id="1.10.8.60:FF:000001">
    <property type="entry name" value="ATP-dependent zinc metalloprotease FtsH"/>
    <property type="match status" value="1"/>
</dbReference>
<evidence type="ECO:0000256" key="2">
    <source>
        <dbReference type="ARBA" id="ARBA00004141"/>
    </source>
</evidence>
<evidence type="ECO:0000256" key="16">
    <source>
        <dbReference type="ARBA" id="ARBA00022989"/>
    </source>
</evidence>
<dbReference type="Proteomes" id="UP000229784">
    <property type="component" value="Unassembled WGS sequence"/>
</dbReference>
<keyword evidence="14" id="KW-0404">Intron homing</keyword>
<dbReference type="Gene3D" id="1.20.58.760">
    <property type="entry name" value="Peptidase M41"/>
    <property type="match status" value="1"/>
</dbReference>
<keyword evidence="7" id="KW-0479">Metal-binding</keyword>
<evidence type="ECO:0000256" key="10">
    <source>
        <dbReference type="ARBA" id="ARBA00022801"/>
    </source>
</evidence>
<dbReference type="GO" id="GO:0016539">
    <property type="term" value="P:intein-mediated protein splicing"/>
    <property type="evidence" value="ECO:0007669"/>
    <property type="project" value="InterPro"/>
</dbReference>
<dbReference type="GO" id="GO:0016887">
    <property type="term" value="F:ATP hydrolysis activity"/>
    <property type="evidence" value="ECO:0007669"/>
    <property type="project" value="InterPro"/>
</dbReference>
<dbReference type="FunFam" id="1.20.58.760:FF:000001">
    <property type="entry name" value="ATP-dependent zinc metalloprotease FtsH"/>
    <property type="match status" value="1"/>
</dbReference>
<dbReference type="InterPro" id="IPR004860">
    <property type="entry name" value="LAGLIDADG_dom"/>
</dbReference>
<dbReference type="InterPro" id="IPR003593">
    <property type="entry name" value="AAA+_ATPase"/>
</dbReference>
<dbReference type="InterPro" id="IPR006141">
    <property type="entry name" value="Intein_N"/>
</dbReference>
<dbReference type="GO" id="GO:0004176">
    <property type="term" value="F:ATP-dependent peptidase activity"/>
    <property type="evidence" value="ECO:0007669"/>
    <property type="project" value="InterPro"/>
</dbReference>
<evidence type="ECO:0000313" key="22">
    <source>
        <dbReference type="EMBL" id="PIU14135.1"/>
    </source>
</evidence>
<comment type="cofactor">
    <cofactor evidence="1">
        <name>Zn(2+)</name>
        <dbReference type="ChEBI" id="CHEBI:29105"/>
    </cofactor>
</comment>
<evidence type="ECO:0000259" key="21">
    <source>
        <dbReference type="PROSITE" id="PS50819"/>
    </source>
</evidence>
<evidence type="ECO:0000256" key="5">
    <source>
        <dbReference type="ARBA" id="ARBA00022692"/>
    </source>
</evidence>
<dbReference type="InterPro" id="IPR037219">
    <property type="entry name" value="Peptidase_M41-like"/>
</dbReference>
<dbReference type="GO" id="GO:0005524">
    <property type="term" value="F:ATP binding"/>
    <property type="evidence" value="ECO:0007669"/>
    <property type="project" value="UniProtKB-KW"/>
</dbReference>
<keyword evidence="10" id="KW-0378">Hydrolase</keyword>
<dbReference type="Pfam" id="PF00004">
    <property type="entry name" value="AAA"/>
    <property type="match status" value="1"/>
</dbReference>
<evidence type="ECO:0000256" key="19">
    <source>
        <dbReference type="ARBA" id="ARBA00023136"/>
    </source>
</evidence>
<dbReference type="GO" id="GO:0004222">
    <property type="term" value="F:metalloendopeptidase activity"/>
    <property type="evidence" value="ECO:0007669"/>
    <property type="project" value="InterPro"/>
</dbReference>
<evidence type="ECO:0000256" key="6">
    <source>
        <dbReference type="ARBA" id="ARBA00022722"/>
    </source>
</evidence>
<evidence type="ECO:0000256" key="12">
    <source>
        <dbReference type="ARBA" id="ARBA00022833"/>
    </source>
</evidence>
<keyword evidence="18" id="KW-0482">Metalloprotease</keyword>
<keyword evidence="16" id="KW-1133">Transmembrane helix</keyword>
<sequence>MLLFPLLLFGLFFFMIFRQARTGAMQAFDFTKARARLFGAEGQPKEKITFKDVAGLKEAKEELVEVVDFLKNPKKYLQMGAKIPRGVLLLGPAGCGKTMLARAVAGESNVPFLSISGSEFVELFVGTGAARVRSLFQGAKKLRRCIVFIDELDAVGRLRGLGFTGGHEEREQTLNQILVEMDGFERESGVIVLSASVTGDTPVLIQRDNECYLKPIAEVIDPYYQENENSVEKNVNGDFKVLGFKNRKNSPRHFGSAAFRGVKSVFRHRVKEIYEIEYLGGKFRTTGNHSVFVRSKRGIETKAVAKLKPGDLLVELPYKVNRTNKALREVRACEFGEEINLELPFWQPLFEKFELVNFAYQYVLAHAGTISQTQLGKELGFSQRTVGKWQNGICGPRVLSRKYYQHQSFLPERIKVTLDLMRLFGYYIAEGYARREVDFCFNINEKEKVEDVKNLIQNIFNLKPDRERYITSNALNVVYHCKPLAEFLAYHCGKGAHKKHLPSFLFTAPKQYFIEFLRGYFNGDGYRDRRGCIEITSVSKELILELNWLARMHGFKSYIHSFRAKEGRKIKNGKPLSETLAWRLGFGKTQNPLEKIAGKANTRRAIVRKVIKIPYDGYVYDFCGCENEAFFGGESPILLHNTNRGDVLDPALLRPGRFDRKVILDLPDVNDREEILKIHCRGKPLALNVNLKEVSERTPGFSGADLANVINEAAILAARRNKHQVYQEEMLESIEKVLLGPERKSHILLKKEKEIAAYHEAGHALVSSQMPEAEPVRKISIVARGLAAGYTLKMPAEERKIKTKTEFLAELATLLGGYCAERLKFGEITTGAANDLERASQLAGKLVKEYGMSSLGPVSFGERERLGFLGEEIERRTYSEKIAAKIDKEIEKFVKNAENTANKILTKKKNLLEKIAKTLIKKETIEKEEFEELIGIKKAQPIEPLPKRRELVKVKIKRV</sequence>
<dbReference type="InterPro" id="IPR036844">
    <property type="entry name" value="Hint_dom_sf"/>
</dbReference>
<dbReference type="AlphaFoldDB" id="A0A2M6XTR3"/>
<dbReference type="InterPro" id="IPR006142">
    <property type="entry name" value="INTEIN"/>
</dbReference>
<keyword evidence="15" id="KW-0809">Transit peptide</keyword>
<dbReference type="SMART" id="SM00382">
    <property type="entry name" value="AAA"/>
    <property type="match status" value="1"/>
</dbReference>
<evidence type="ECO:0000256" key="17">
    <source>
        <dbReference type="ARBA" id="ARBA00023000"/>
    </source>
</evidence>
<keyword evidence="4" id="KW-0645">Protease</keyword>
<dbReference type="Gene3D" id="2.170.16.10">
    <property type="entry name" value="Hedgehog/Intein (Hint) domain"/>
    <property type="match status" value="1"/>
</dbReference>
<dbReference type="PROSITE" id="PS50819">
    <property type="entry name" value="INTEIN_ENDONUCLEASE"/>
    <property type="match status" value="1"/>
</dbReference>
<evidence type="ECO:0000256" key="7">
    <source>
        <dbReference type="ARBA" id="ARBA00022723"/>
    </source>
</evidence>
<keyword evidence="11" id="KW-0068">Autocatalytic cleavage</keyword>
<dbReference type="Pfam" id="PF17862">
    <property type="entry name" value="AAA_lid_3"/>
    <property type="match status" value="1"/>
</dbReference>
<evidence type="ECO:0000256" key="18">
    <source>
        <dbReference type="ARBA" id="ARBA00023049"/>
    </source>
</evidence>
<dbReference type="Gene3D" id="3.40.50.300">
    <property type="entry name" value="P-loop containing nucleotide triphosphate hydrolases"/>
    <property type="match status" value="1"/>
</dbReference>
<comment type="caution">
    <text evidence="22">The sequence shown here is derived from an EMBL/GenBank/DDBJ whole genome shotgun (WGS) entry which is preliminary data.</text>
</comment>
<dbReference type="Gene3D" id="1.10.8.60">
    <property type="match status" value="1"/>
</dbReference>
<evidence type="ECO:0000256" key="20">
    <source>
        <dbReference type="SAM" id="Coils"/>
    </source>
</evidence>
<evidence type="ECO:0000256" key="13">
    <source>
        <dbReference type="ARBA" id="ARBA00022840"/>
    </source>
</evidence>
<dbReference type="PANTHER" id="PTHR43655">
    <property type="entry name" value="ATP-DEPENDENT PROTEASE"/>
    <property type="match status" value="1"/>
</dbReference>
<comment type="similarity">
    <text evidence="3">In the C-terminal section; belongs to the peptidase M41 family.</text>
</comment>
<dbReference type="PANTHER" id="PTHR43655:SF2">
    <property type="entry name" value="AFG3 LIKE MATRIX AAA PEPTIDASE SUBUNIT 2, ISOFORM A"/>
    <property type="match status" value="1"/>
</dbReference>
<dbReference type="CDD" id="cd00081">
    <property type="entry name" value="Hint"/>
    <property type="match status" value="1"/>
</dbReference>
<keyword evidence="17" id="KW-0651">Protein splicing</keyword>
<keyword evidence="20" id="KW-0175">Coiled coil</keyword>
<gene>
    <name evidence="22" type="ORF">COT20_03030</name>
</gene>
<feature type="domain" description="DOD-type homing endonuclease" evidence="21">
    <location>
        <begin position="423"/>
        <end position="555"/>
    </location>
</feature>
<dbReference type="SMART" id="SM00306">
    <property type="entry name" value="HintN"/>
    <property type="match status" value="1"/>
</dbReference>
<dbReference type="SUPFAM" id="SSF140990">
    <property type="entry name" value="FtsH protease domain-like"/>
    <property type="match status" value="1"/>
</dbReference>
<feature type="coiled-coil region" evidence="20">
    <location>
        <begin position="894"/>
        <end position="928"/>
    </location>
</feature>
<dbReference type="PROSITE" id="PS50817">
    <property type="entry name" value="INTEIN_N_TER"/>
    <property type="match status" value="1"/>
</dbReference>
<keyword evidence="9" id="KW-0255">Endonuclease</keyword>
<dbReference type="SUPFAM" id="SSF52540">
    <property type="entry name" value="P-loop containing nucleoside triphosphate hydrolases"/>
    <property type="match status" value="2"/>
</dbReference>
<comment type="subcellular location">
    <subcellularLocation>
        <location evidence="2">Membrane</location>
        <topology evidence="2">Multi-pass membrane protein</topology>
    </subcellularLocation>
</comment>
<dbReference type="PRINTS" id="PR00379">
    <property type="entry name" value="INTEIN"/>
</dbReference>
<evidence type="ECO:0000256" key="15">
    <source>
        <dbReference type="ARBA" id="ARBA00022946"/>
    </source>
</evidence>
<evidence type="ECO:0000256" key="1">
    <source>
        <dbReference type="ARBA" id="ARBA00001947"/>
    </source>
</evidence>
<dbReference type="InterPro" id="IPR003959">
    <property type="entry name" value="ATPase_AAA_core"/>
</dbReference>
<dbReference type="InterPro" id="IPR041569">
    <property type="entry name" value="AAA_lid_3"/>
</dbReference>
<dbReference type="InterPro" id="IPR000642">
    <property type="entry name" value="Peptidase_M41"/>
</dbReference>
<name>A0A2M6XTR3_9BACT</name>
<organism evidence="22 23">
    <name type="scientific">bacterium (Candidatus Gribaldobacteria) CG08_land_8_20_14_0_20_39_15</name>
    <dbReference type="NCBI Taxonomy" id="2014273"/>
    <lineage>
        <taxon>Bacteria</taxon>
        <taxon>Candidatus Gribaldobacteria</taxon>
    </lineage>
</organism>
<dbReference type="GO" id="GO:0006314">
    <property type="term" value="P:intron homing"/>
    <property type="evidence" value="ECO:0007669"/>
    <property type="project" value="UniProtKB-KW"/>
</dbReference>
<evidence type="ECO:0000256" key="8">
    <source>
        <dbReference type="ARBA" id="ARBA00022741"/>
    </source>
</evidence>
<evidence type="ECO:0000256" key="9">
    <source>
        <dbReference type="ARBA" id="ARBA00022759"/>
    </source>
</evidence>
<keyword evidence="8" id="KW-0547">Nucleotide-binding</keyword>
<evidence type="ECO:0000256" key="14">
    <source>
        <dbReference type="ARBA" id="ARBA00022886"/>
    </source>
</evidence>
<dbReference type="GO" id="GO:0004519">
    <property type="term" value="F:endonuclease activity"/>
    <property type="evidence" value="ECO:0007669"/>
    <property type="project" value="UniProtKB-KW"/>
</dbReference>
<reference evidence="23" key="1">
    <citation type="submission" date="2017-09" db="EMBL/GenBank/DDBJ databases">
        <title>Depth-based differentiation of microbial function through sediment-hosted aquifers and enrichment of novel symbionts in the deep terrestrial subsurface.</title>
        <authorList>
            <person name="Probst A.J."/>
            <person name="Ladd B."/>
            <person name="Jarett J.K."/>
            <person name="Geller-Mcgrath D.E."/>
            <person name="Sieber C.M.K."/>
            <person name="Emerson J.B."/>
            <person name="Anantharaman K."/>
            <person name="Thomas B.C."/>
            <person name="Malmstrom R."/>
            <person name="Stieglmeier M."/>
            <person name="Klingl A."/>
            <person name="Woyke T."/>
            <person name="Ryan C.M."/>
            <person name="Banfield J.F."/>
        </authorList>
    </citation>
    <scope>NUCLEOTIDE SEQUENCE [LARGE SCALE GENOMIC DNA]</scope>
</reference>
<dbReference type="InterPro" id="IPR027417">
    <property type="entry name" value="P-loop_NTPase"/>
</dbReference>